<evidence type="ECO:0000313" key="3">
    <source>
        <dbReference type="Proteomes" id="UP001549366"/>
    </source>
</evidence>
<sequence>MHRSPLIISAICFLVTSAHAADTVSPAQEESDKKAPAKTSTFDVRAYPDHLSELKVVEKYSKTHSTGLVVDYYPFEQSGFRVSAGAYGSDQGSVTDSYSAVGNKTYLGVGWKKLLDDANRLDVSVEVGAFFGEENRVESSLSGGSGGNDTGNLPDSLDAMESAVKTVKPVVSLGIHYRF</sequence>
<name>A0ABV2SKK7_9GAMM</name>
<gene>
    <name evidence="2" type="ORF">V5J35_003071</name>
</gene>
<feature type="chain" id="PRO_5045571372" description="Outer membrane protein beta-barrel domain-containing protein" evidence="1">
    <location>
        <begin position="21"/>
        <end position="179"/>
    </location>
</feature>
<comment type="caution">
    <text evidence="2">The sequence shown here is derived from an EMBL/GenBank/DDBJ whole genome shotgun (WGS) entry which is preliminary data.</text>
</comment>
<accession>A0ABV2SKK7</accession>
<dbReference type="EMBL" id="JBEWTB010000002">
    <property type="protein sequence ID" value="MET4757879.1"/>
    <property type="molecule type" value="Genomic_DNA"/>
</dbReference>
<organism evidence="2 3">
    <name type="scientific">Endozoicomonas lisbonensis</name>
    <dbReference type="NCBI Taxonomy" id="3120522"/>
    <lineage>
        <taxon>Bacteria</taxon>
        <taxon>Pseudomonadati</taxon>
        <taxon>Pseudomonadota</taxon>
        <taxon>Gammaproteobacteria</taxon>
        <taxon>Oceanospirillales</taxon>
        <taxon>Endozoicomonadaceae</taxon>
        <taxon>Endozoicomonas</taxon>
    </lineage>
</organism>
<protein>
    <recommendedName>
        <fullName evidence="4">Outer membrane protein beta-barrel domain-containing protein</fullName>
    </recommendedName>
</protein>
<dbReference type="RefSeq" id="WP_354008001.1">
    <property type="nucleotide sequence ID" value="NZ_JBEWTA010000001.1"/>
</dbReference>
<reference evidence="2 3" key="1">
    <citation type="submission" date="2024-06" db="EMBL/GenBank/DDBJ databases">
        <title>Genomic Encyclopedia of Type Strains, Phase V (KMG-V): Genome sequencing to study the core and pangenomes of soil and plant-associated prokaryotes.</title>
        <authorList>
            <person name="Whitman W."/>
        </authorList>
    </citation>
    <scope>NUCLEOTIDE SEQUENCE [LARGE SCALE GENOMIC DNA]</scope>
    <source>
        <strain evidence="2 3">NE40</strain>
    </source>
</reference>
<dbReference type="Proteomes" id="UP001549366">
    <property type="component" value="Unassembled WGS sequence"/>
</dbReference>
<feature type="signal peptide" evidence="1">
    <location>
        <begin position="1"/>
        <end position="20"/>
    </location>
</feature>
<evidence type="ECO:0000313" key="2">
    <source>
        <dbReference type="EMBL" id="MET4757879.1"/>
    </source>
</evidence>
<evidence type="ECO:0000256" key="1">
    <source>
        <dbReference type="SAM" id="SignalP"/>
    </source>
</evidence>
<keyword evidence="1" id="KW-0732">Signal</keyword>
<proteinExistence type="predicted"/>
<dbReference type="Gene3D" id="2.40.160.170">
    <property type="match status" value="1"/>
</dbReference>
<evidence type="ECO:0008006" key="4">
    <source>
        <dbReference type="Google" id="ProtNLM"/>
    </source>
</evidence>
<keyword evidence="3" id="KW-1185">Reference proteome</keyword>